<sequence length="666" mass="79058">MPRRSVSPEQVRKSRRRDRDISPDDYRRNKPSTTRSPTRSRSRSPRRSRRSRSVSSDRDRRSSSPRSSRAHKSSTVNDERSKKSKKNKEKKSKRRETSEERKDRKEKKRREKRSEILAIAENFGYSEVDNPFGDSNLGQKFVWRKKKEKDSKLGLSESEIKRRERERQEEAKIEIEKLNKRRAEREIEMQLREEEKNRLQREADLAALGDWKSKEDEFHLEQAKLRAEIRIKENRAKPIDILAINIRLADEGDKAGDLGLEISMDEPYAIFEDLEYEDVVELKNDLQLYLTLEKKPKNIEFWEAMSVVCEDKLSTLRAQAINSSGIADAVADDITNLLSNKTYEQLTILEEQINRKLSSNEPIDTEYWEQLLKALVVWKAKVKLRNMHTIIIQKRLEQLRNKQREDALKVQHELEETLQELPKVDEAVVVTAVEVEQGIPYDRAMSPVPFINIPRDDRELPILDPEEDLEKLRQARQEVQKNHFFPRKMEKIRKPIEAVQTDLDSEISRILYEKEAAQDLDADEDFFNIEASLGKTTYFWEDKYRPRKPRFFNRVHTGYEWNKYNQTHYDVDNPPPKVVQGYKFNIFYPDLIDKSQAPTYKIEKDPEAVNGETVFIRFVAGPPYEDIAFRIVNREWEYSHKKGFRSSFDRGVLQLHFHFRRHFYRR</sequence>
<dbReference type="Proteomes" id="UP001479436">
    <property type="component" value="Unassembled WGS sequence"/>
</dbReference>
<evidence type="ECO:0000256" key="1">
    <source>
        <dbReference type="ARBA" id="ARBA00006895"/>
    </source>
</evidence>
<accession>A0ABR2W6U5</accession>
<proteinExistence type="inferred from homology"/>
<evidence type="ECO:0000313" key="7">
    <source>
        <dbReference type="EMBL" id="KAK9721780.1"/>
    </source>
</evidence>
<evidence type="ECO:0000313" key="8">
    <source>
        <dbReference type="Proteomes" id="UP001479436"/>
    </source>
</evidence>
<dbReference type="Pfam" id="PF09732">
    <property type="entry name" value="CactinC_cactus"/>
    <property type="match status" value="1"/>
</dbReference>
<gene>
    <name evidence="7" type="ORF">K7432_003179</name>
</gene>
<feature type="domain" description="Splicing factor cactin central" evidence="6">
    <location>
        <begin position="201"/>
        <end position="388"/>
    </location>
</feature>
<keyword evidence="3" id="KW-0175">Coiled coil</keyword>
<evidence type="ECO:0000256" key="3">
    <source>
        <dbReference type="SAM" id="Coils"/>
    </source>
</evidence>
<dbReference type="InterPro" id="IPR018816">
    <property type="entry name" value="Cactin_central"/>
</dbReference>
<evidence type="ECO:0000256" key="4">
    <source>
        <dbReference type="SAM" id="MobiDB-lite"/>
    </source>
</evidence>
<dbReference type="Pfam" id="PF10312">
    <property type="entry name" value="Cactin_mid"/>
    <property type="match status" value="1"/>
</dbReference>
<evidence type="ECO:0000256" key="2">
    <source>
        <dbReference type="ARBA" id="ARBA00034534"/>
    </source>
</evidence>
<comment type="caution">
    <text evidence="7">The sequence shown here is derived from an EMBL/GenBank/DDBJ whole genome shotgun (WGS) entry which is preliminary data.</text>
</comment>
<comment type="similarity">
    <text evidence="1">Belongs to the CACTIN family.</text>
</comment>
<feature type="domain" description="Splicing factor Cactin C-terminal" evidence="5">
    <location>
        <begin position="540"/>
        <end position="666"/>
    </location>
</feature>
<dbReference type="PANTHER" id="PTHR21737">
    <property type="entry name" value="POLYGLUTAMINE BINDING PROTEIN 1/MARVEL MEMBRANE-ASSOCIATING DOMAIN CONTAINING 3"/>
    <property type="match status" value="1"/>
</dbReference>
<feature type="compositionally biased region" description="Basic residues" evidence="4">
    <location>
        <begin position="38"/>
        <end position="52"/>
    </location>
</feature>
<name>A0ABR2W6U5_9FUNG</name>
<evidence type="ECO:0000259" key="5">
    <source>
        <dbReference type="Pfam" id="PF09732"/>
    </source>
</evidence>
<protein>
    <recommendedName>
        <fullName evidence="2">Splicing factor Cactin</fullName>
    </recommendedName>
</protein>
<evidence type="ECO:0000259" key="6">
    <source>
        <dbReference type="Pfam" id="PF10312"/>
    </source>
</evidence>
<organism evidence="7 8">
    <name type="scientific">Basidiobolus ranarum</name>
    <dbReference type="NCBI Taxonomy" id="34480"/>
    <lineage>
        <taxon>Eukaryota</taxon>
        <taxon>Fungi</taxon>
        <taxon>Fungi incertae sedis</taxon>
        <taxon>Zoopagomycota</taxon>
        <taxon>Entomophthoromycotina</taxon>
        <taxon>Basidiobolomycetes</taxon>
        <taxon>Basidiobolales</taxon>
        <taxon>Basidiobolaceae</taxon>
        <taxon>Basidiobolus</taxon>
    </lineage>
</organism>
<dbReference type="EMBL" id="JASJQH010006969">
    <property type="protein sequence ID" value="KAK9721780.1"/>
    <property type="molecule type" value="Genomic_DNA"/>
</dbReference>
<feature type="compositionally biased region" description="Basic residues" evidence="4">
    <location>
        <begin position="82"/>
        <end position="94"/>
    </location>
</feature>
<feature type="region of interest" description="Disordered" evidence="4">
    <location>
        <begin position="1"/>
        <end position="117"/>
    </location>
</feature>
<keyword evidence="8" id="KW-1185">Reference proteome</keyword>
<feature type="compositionally biased region" description="Basic and acidic residues" evidence="4">
    <location>
        <begin position="17"/>
        <end position="28"/>
    </location>
</feature>
<dbReference type="InterPro" id="IPR019134">
    <property type="entry name" value="Cactin_C"/>
</dbReference>
<reference evidence="7 8" key="1">
    <citation type="submission" date="2023-04" db="EMBL/GenBank/DDBJ databases">
        <title>Genome of Basidiobolus ranarum AG-B5.</title>
        <authorList>
            <person name="Stajich J.E."/>
            <person name="Carter-House D."/>
            <person name="Gryganskyi A."/>
        </authorList>
    </citation>
    <scope>NUCLEOTIDE SEQUENCE [LARGE SCALE GENOMIC DNA]</scope>
    <source>
        <strain evidence="7 8">AG-B5</strain>
    </source>
</reference>
<dbReference type="PANTHER" id="PTHR21737:SF4">
    <property type="entry name" value="SPLICING FACTOR CACTIN"/>
    <property type="match status" value="1"/>
</dbReference>
<feature type="coiled-coil region" evidence="3">
    <location>
        <begin position="161"/>
        <end position="202"/>
    </location>
</feature>
<dbReference type="SMART" id="SM01050">
    <property type="entry name" value="CactinC_cactus"/>
    <property type="match status" value="1"/>
</dbReference>